<feature type="region of interest" description="Disordered" evidence="1">
    <location>
        <begin position="148"/>
        <end position="191"/>
    </location>
</feature>
<feature type="region of interest" description="Disordered" evidence="1">
    <location>
        <begin position="251"/>
        <end position="289"/>
    </location>
</feature>
<feature type="compositionally biased region" description="Low complexity" evidence="1">
    <location>
        <begin position="251"/>
        <end position="262"/>
    </location>
</feature>
<evidence type="ECO:0000313" key="3">
    <source>
        <dbReference type="Proteomes" id="UP000013827"/>
    </source>
</evidence>
<evidence type="ECO:0008006" key="4">
    <source>
        <dbReference type="Google" id="ProtNLM"/>
    </source>
</evidence>
<name>A0A0D3JJH0_EMIH1</name>
<evidence type="ECO:0000256" key="1">
    <source>
        <dbReference type="SAM" id="MobiDB-lite"/>
    </source>
</evidence>
<reference evidence="2" key="2">
    <citation type="submission" date="2024-10" db="UniProtKB">
        <authorList>
            <consortium name="EnsemblProtists"/>
        </authorList>
    </citation>
    <scope>IDENTIFICATION</scope>
</reference>
<dbReference type="EnsemblProtists" id="EOD23655">
    <property type="protein sequence ID" value="EOD23655"/>
    <property type="gene ID" value="EMIHUDRAFT_444047"/>
</dbReference>
<dbReference type="PaxDb" id="2903-EOD23655"/>
<protein>
    <recommendedName>
        <fullName evidence="4">PH domain-containing protein</fullName>
    </recommendedName>
</protein>
<dbReference type="KEGG" id="ehx:EMIHUDRAFT_444047"/>
<reference evidence="3" key="1">
    <citation type="journal article" date="2013" name="Nature">
        <title>Pan genome of the phytoplankton Emiliania underpins its global distribution.</title>
        <authorList>
            <person name="Read B.A."/>
            <person name="Kegel J."/>
            <person name="Klute M.J."/>
            <person name="Kuo A."/>
            <person name="Lefebvre S.C."/>
            <person name="Maumus F."/>
            <person name="Mayer C."/>
            <person name="Miller J."/>
            <person name="Monier A."/>
            <person name="Salamov A."/>
            <person name="Young J."/>
            <person name="Aguilar M."/>
            <person name="Claverie J.M."/>
            <person name="Frickenhaus S."/>
            <person name="Gonzalez K."/>
            <person name="Herman E.K."/>
            <person name="Lin Y.C."/>
            <person name="Napier J."/>
            <person name="Ogata H."/>
            <person name="Sarno A.F."/>
            <person name="Shmutz J."/>
            <person name="Schroeder D."/>
            <person name="de Vargas C."/>
            <person name="Verret F."/>
            <person name="von Dassow P."/>
            <person name="Valentin K."/>
            <person name="Van de Peer Y."/>
            <person name="Wheeler G."/>
            <person name="Dacks J.B."/>
            <person name="Delwiche C.F."/>
            <person name="Dyhrman S.T."/>
            <person name="Glockner G."/>
            <person name="John U."/>
            <person name="Richards T."/>
            <person name="Worden A.Z."/>
            <person name="Zhang X."/>
            <person name="Grigoriev I.V."/>
            <person name="Allen A.E."/>
            <person name="Bidle K."/>
            <person name="Borodovsky M."/>
            <person name="Bowler C."/>
            <person name="Brownlee C."/>
            <person name="Cock J.M."/>
            <person name="Elias M."/>
            <person name="Gladyshev V.N."/>
            <person name="Groth M."/>
            <person name="Guda C."/>
            <person name="Hadaegh A."/>
            <person name="Iglesias-Rodriguez M.D."/>
            <person name="Jenkins J."/>
            <person name="Jones B.M."/>
            <person name="Lawson T."/>
            <person name="Leese F."/>
            <person name="Lindquist E."/>
            <person name="Lobanov A."/>
            <person name="Lomsadze A."/>
            <person name="Malik S.B."/>
            <person name="Marsh M.E."/>
            <person name="Mackinder L."/>
            <person name="Mock T."/>
            <person name="Mueller-Roeber B."/>
            <person name="Pagarete A."/>
            <person name="Parker M."/>
            <person name="Probert I."/>
            <person name="Quesneville H."/>
            <person name="Raines C."/>
            <person name="Rensing S.A."/>
            <person name="Riano-Pachon D.M."/>
            <person name="Richier S."/>
            <person name="Rokitta S."/>
            <person name="Shiraiwa Y."/>
            <person name="Soanes D.M."/>
            <person name="van der Giezen M."/>
            <person name="Wahlund T.M."/>
            <person name="Williams B."/>
            <person name="Wilson W."/>
            <person name="Wolfe G."/>
            <person name="Wurch L.L."/>
        </authorList>
    </citation>
    <scope>NUCLEOTIDE SEQUENCE</scope>
</reference>
<accession>A0A0D3JJH0</accession>
<feature type="compositionally biased region" description="Polar residues" evidence="1">
    <location>
        <begin position="166"/>
        <end position="176"/>
    </location>
</feature>
<organism evidence="2 3">
    <name type="scientific">Emiliania huxleyi (strain CCMP1516)</name>
    <dbReference type="NCBI Taxonomy" id="280463"/>
    <lineage>
        <taxon>Eukaryota</taxon>
        <taxon>Haptista</taxon>
        <taxon>Haptophyta</taxon>
        <taxon>Prymnesiophyceae</taxon>
        <taxon>Isochrysidales</taxon>
        <taxon>Noelaerhabdaceae</taxon>
        <taxon>Emiliania</taxon>
    </lineage>
</organism>
<dbReference type="Proteomes" id="UP000013827">
    <property type="component" value="Unassembled WGS sequence"/>
</dbReference>
<proteinExistence type="predicted"/>
<evidence type="ECO:0000313" key="2">
    <source>
        <dbReference type="EnsemblProtists" id="EOD23655"/>
    </source>
</evidence>
<dbReference type="GeneID" id="17269200"/>
<keyword evidence="3" id="KW-1185">Reference proteome</keyword>
<dbReference type="AlphaFoldDB" id="A0A0D3JJH0"/>
<dbReference type="HOGENOM" id="CLU_656274_0_0_1"/>
<dbReference type="RefSeq" id="XP_005776084.1">
    <property type="nucleotide sequence ID" value="XM_005776027.1"/>
</dbReference>
<sequence length="419" mass="44333">MTIEMAGYIRKTHAGGAYTEARSVKRWLLSDGFQVRYSKSPSGTQTGKFDLRNVEELRMVSRGDAPGVRVKVRDRGNKLLEIHFLTSGPRWIEYWASAVAESALDDELRQWRRAEMTAQLDSTYADQAGLKAKGAGTTDDLLFSPRERAGAAEASQPPPRAVAPLNHSTAESTASTAEGVPAAADGDDDDDVFIVTVPPLSKPGDKLRATDQYGSRMILVVPPGASPGTTLEYVKPKATSAGAATPASAPAASYAAGAPSPSSGGGAAASGGPSYRNSSAPLLGDDDEEGPAGWLGSALAKCLPRCLPADGGRARKYEDAMARGEYQTAAGLASSEEESRRVGQAKDQTAAFVAAIRSYDWEAAKRLARSQQEKEDLEDSIVRVNYLNFYIDRHETGAALELAITEAEVARIHAAAAAS</sequence>